<keyword evidence="8" id="KW-1185">Reference proteome</keyword>
<evidence type="ECO:0000259" key="5">
    <source>
        <dbReference type="Pfam" id="PF02771"/>
    </source>
</evidence>
<evidence type="ECO:0000313" key="8">
    <source>
        <dbReference type="Proteomes" id="UP000295351"/>
    </source>
</evidence>
<dbReference type="NCBIfam" id="TIGR04022">
    <property type="entry name" value="sulfur_SfnB"/>
    <property type="match status" value="1"/>
</dbReference>
<keyword evidence="1" id="KW-0285">Flavoprotein</keyword>
<evidence type="ECO:0000256" key="2">
    <source>
        <dbReference type="ARBA" id="ARBA00023002"/>
    </source>
</evidence>
<feature type="domain" description="Acyl-CoA oxidase/dehydrogenase middle" evidence="4">
    <location>
        <begin position="144"/>
        <end position="222"/>
    </location>
</feature>
<dbReference type="InterPro" id="IPR037069">
    <property type="entry name" value="AcylCoA_DH/ox_N_sf"/>
</dbReference>
<dbReference type="InterPro" id="IPR006091">
    <property type="entry name" value="Acyl-CoA_Oxase/DH_mid-dom"/>
</dbReference>
<dbReference type="SUPFAM" id="SSF56645">
    <property type="entry name" value="Acyl-CoA dehydrogenase NM domain-like"/>
    <property type="match status" value="1"/>
</dbReference>
<feature type="domain" description="Acyl-CoA dehydrogenase C-terminal" evidence="6">
    <location>
        <begin position="248"/>
        <end position="381"/>
    </location>
</feature>
<dbReference type="PANTHER" id="PTHR48083">
    <property type="entry name" value="MEDIUM-CHAIN SPECIFIC ACYL-COA DEHYDROGENASE, MITOCHONDRIAL-RELATED"/>
    <property type="match status" value="1"/>
</dbReference>
<comment type="caution">
    <text evidence="7">The sequence shown here is derived from an EMBL/GenBank/DDBJ whole genome shotgun (WGS) entry which is preliminary data.</text>
</comment>
<dbReference type="Pfam" id="PF02770">
    <property type="entry name" value="Acyl-CoA_dh_M"/>
    <property type="match status" value="1"/>
</dbReference>
<dbReference type="InterPro" id="IPR013107">
    <property type="entry name" value="Acyl-CoA_DH_C"/>
</dbReference>
<dbReference type="InterPro" id="IPR050741">
    <property type="entry name" value="Acyl-CoA_dehydrogenase"/>
</dbReference>
<protein>
    <submittedName>
        <fullName evidence="7">SfnB family sulfur acquisition oxidoreductase</fullName>
    </submittedName>
</protein>
<dbReference type="EMBL" id="SLVX01000024">
    <property type="protein sequence ID" value="TCN36781.1"/>
    <property type="molecule type" value="Genomic_DNA"/>
</dbReference>
<gene>
    <name evidence="7" type="ORF">EV665_12441</name>
</gene>
<dbReference type="GO" id="GO:0016712">
    <property type="term" value="F:oxidoreductase activity, acting on paired donors, with incorporation or reduction of molecular oxygen, reduced flavin or flavoprotein as one donor, and incorporation of one atom of oxygen"/>
    <property type="evidence" value="ECO:0007669"/>
    <property type="project" value="TreeGrafter"/>
</dbReference>
<proteinExistence type="inferred from homology"/>
<dbReference type="Pfam" id="PF02771">
    <property type="entry name" value="Acyl-CoA_dh_N"/>
    <property type="match status" value="1"/>
</dbReference>
<dbReference type="Proteomes" id="UP000295351">
    <property type="component" value="Unassembled WGS sequence"/>
</dbReference>
<dbReference type="GO" id="GO:0003995">
    <property type="term" value="F:acyl-CoA dehydrogenase activity"/>
    <property type="evidence" value="ECO:0007669"/>
    <property type="project" value="TreeGrafter"/>
</dbReference>
<evidence type="ECO:0000259" key="4">
    <source>
        <dbReference type="Pfam" id="PF02770"/>
    </source>
</evidence>
<comment type="similarity">
    <text evidence="3">Belongs to the HpaH/HsaA monooxygenase family.</text>
</comment>
<dbReference type="Gene3D" id="1.10.540.10">
    <property type="entry name" value="Acyl-CoA dehydrogenase/oxidase, N-terminal domain"/>
    <property type="match status" value="1"/>
</dbReference>
<evidence type="ECO:0000256" key="3">
    <source>
        <dbReference type="ARBA" id="ARBA00049661"/>
    </source>
</evidence>
<evidence type="ECO:0000256" key="1">
    <source>
        <dbReference type="ARBA" id="ARBA00022630"/>
    </source>
</evidence>
<dbReference type="InterPro" id="IPR036250">
    <property type="entry name" value="AcylCo_DH-like_C"/>
</dbReference>
<reference evidence="7 8" key="1">
    <citation type="submission" date="2019-03" db="EMBL/GenBank/DDBJ databases">
        <title>Genomic Encyclopedia of Type Strains, Phase IV (KMG-IV): sequencing the most valuable type-strain genomes for metagenomic binning, comparative biology and taxonomic classification.</title>
        <authorList>
            <person name="Goeker M."/>
        </authorList>
    </citation>
    <scope>NUCLEOTIDE SEQUENCE [LARGE SCALE GENOMIC DNA]</scope>
    <source>
        <strain evidence="7 8">DSM 18401</strain>
    </source>
</reference>
<dbReference type="InterPro" id="IPR023922">
    <property type="entry name" value="S04_starv_induced_SfnB"/>
</dbReference>
<dbReference type="InterPro" id="IPR009100">
    <property type="entry name" value="AcylCoA_DH/oxidase_NM_dom_sf"/>
</dbReference>
<name>A0A4R2C8U5_SHIGR</name>
<dbReference type="InterPro" id="IPR013786">
    <property type="entry name" value="AcylCoA_DH/ox_N"/>
</dbReference>
<evidence type="ECO:0000313" key="7">
    <source>
        <dbReference type="EMBL" id="TCN36781.1"/>
    </source>
</evidence>
<sequence length="406" mass="44700">MISTAFQASAKPRPVLIRDDAHALETARQLAADFARDAVLRDAERRLPWDELERYTASGLWGATIPRAYGGAEISTVTLARVIATIAAADGSLAQIPQNHFYALEVLRVGGSETQKRFFFDRVLAGDRLGNALAEIGTRDFKRRTRLVRDPAGWYVEGEKFYCTGAIYAHWIPTLVVADDAGSDVTYLAFVPRNAPGVTVIDDWDGFGQRVTGSGSVTFSRVRVEPEWVVPFKASFDRPTTIGPHAQIMHAAIDLGIGLGAFEETLRYVRARARPWLDSGVEKASEDPLTLHQVGHVRVRLRAAEALVDRAGALVDAAQRVPDEDSVARASIAVAQARILTTKAGLLAADKLFELSGTSSTQSEDNLDRYWRNVRTHTLHDPVRWKYQAVGNFHLNGKRPPRHGAI</sequence>
<feature type="domain" description="Acyl-CoA dehydrogenase/oxidase N-terminal" evidence="5">
    <location>
        <begin position="25"/>
        <end position="127"/>
    </location>
</feature>
<dbReference type="AlphaFoldDB" id="A0A4R2C8U5"/>
<dbReference type="PIRSF" id="PIRSF016578">
    <property type="entry name" value="HsaA"/>
    <property type="match status" value="1"/>
</dbReference>
<dbReference type="Pfam" id="PF08028">
    <property type="entry name" value="Acyl-CoA_dh_2"/>
    <property type="match status" value="1"/>
</dbReference>
<accession>A0A4R2C8U5</accession>
<keyword evidence="2" id="KW-0560">Oxidoreductase</keyword>
<evidence type="ECO:0000259" key="6">
    <source>
        <dbReference type="Pfam" id="PF08028"/>
    </source>
</evidence>
<dbReference type="InterPro" id="IPR046373">
    <property type="entry name" value="Acyl-CoA_Oxase/DH_mid-dom_sf"/>
</dbReference>
<organism evidence="7 8">
    <name type="scientific">Shinella granuli</name>
    <dbReference type="NCBI Taxonomy" id="323621"/>
    <lineage>
        <taxon>Bacteria</taxon>
        <taxon>Pseudomonadati</taxon>
        <taxon>Pseudomonadota</taxon>
        <taxon>Alphaproteobacteria</taxon>
        <taxon>Hyphomicrobiales</taxon>
        <taxon>Rhizobiaceae</taxon>
        <taxon>Shinella</taxon>
    </lineage>
</organism>
<dbReference type="GO" id="GO:0033539">
    <property type="term" value="P:fatty acid beta-oxidation using acyl-CoA dehydrogenase"/>
    <property type="evidence" value="ECO:0007669"/>
    <property type="project" value="TreeGrafter"/>
</dbReference>
<dbReference type="RefSeq" id="WP_133036325.1">
    <property type="nucleotide sequence ID" value="NZ_BAABEI010000004.1"/>
</dbReference>
<dbReference type="Gene3D" id="1.20.140.10">
    <property type="entry name" value="Butyryl-CoA Dehydrogenase, subunit A, domain 3"/>
    <property type="match status" value="1"/>
</dbReference>
<dbReference type="Gene3D" id="2.40.110.10">
    <property type="entry name" value="Butyryl-CoA Dehydrogenase, subunit A, domain 2"/>
    <property type="match status" value="1"/>
</dbReference>
<dbReference type="GO" id="GO:0050660">
    <property type="term" value="F:flavin adenine dinucleotide binding"/>
    <property type="evidence" value="ECO:0007669"/>
    <property type="project" value="InterPro"/>
</dbReference>
<dbReference type="SUPFAM" id="SSF47203">
    <property type="entry name" value="Acyl-CoA dehydrogenase C-terminal domain-like"/>
    <property type="match status" value="1"/>
</dbReference>
<dbReference type="PANTHER" id="PTHR48083:SF19">
    <property type="entry name" value="FLAVIN-DEPENDENT MONOOXYGENASE, OXYGENASE SUBUNIT HSAA"/>
    <property type="match status" value="1"/>
</dbReference>
<dbReference type="GO" id="GO:0005737">
    <property type="term" value="C:cytoplasm"/>
    <property type="evidence" value="ECO:0007669"/>
    <property type="project" value="TreeGrafter"/>
</dbReference>